<comment type="similarity">
    <text evidence="1">Belongs to the KAE1 / TsaD family. TsaB subfamily.</text>
</comment>
<feature type="domain" description="Gcp-like" evidence="4">
    <location>
        <begin position="35"/>
        <end position="152"/>
    </location>
</feature>
<dbReference type="Pfam" id="PF00814">
    <property type="entry name" value="TsaD"/>
    <property type="match status" value="1"/>
</dbReference>
<organism evidence="5 6">
    <name type="scientific">Candidatus Westeberhardia cardiocondylae</name>
    <dbReference type="NCBI Taxonomy" id="1594731"/>
    <lineage>
        <taxon>Bacteria</taxon>
        <taxon>Pseudomonadati</taxon>
        <taxon>Pseudomonadota</taxon>
        <taxon>Gammaproteobacteria</taxon>
        <taxon>Enterobacterales</taxon>
        <taxon>Enterobacteriaceae</taxon>
        <taxon>ant endosymbionts</taxon>
        <taxon>Candidatus Westeberhardia</taxon>
    </lineage>
</organism>
<evidence type="ECO:0000313" key="6">
    <source>
        <dbReference type="Proteomes" id="UP000242753"/>
    </source>
</evidence>
<dbReference type="NCBIfam" id="TIGR03725">
    <property type="entry name" value="T6A_YeaZ"/>
    <property type="match status" value="1"/>
</dbReference>
<dbReference type="SUPFAM" id="SSF53067">
    <property type="entry name" value="Actin-like ATPase domain"/>
    <property type="match status" value="2"/>
</dbReference>
<dbReference type="CDD" id="cd24032">
    <property type="entry name" value="ASKHA_NBD_TsaB"/>
    <property type="match status" value="1"/>
</dbReference>
<dbReference type="STRING" id="1594731.WEOB_260"/>
<dbReference type="EMBL" id="LN774881">
    <property type="protein sequence ID" value="CEN32202.1"/>
    <property type="molecule type" value="Genomic_DNA"/>
</dbReference>
<reference evidence="6" key="1">
    <citation type="submission" date="2015-01" db="EMBL/GenBank/DDBJ databases">
        <authorList>
            <person name="Manzano-Marin A."/>
            <person name="Manzano-Marin A."/>
        </authorList>
    </citation>
    <scope>NUCLEOTIDE SEQUENCE [LARGE SCALE GENOMIC DNA]</scope>
    <source>
        <strain evidence="6">obscurior</strain>
    </source>
</reference>
<keyword evidence="6" id="KW-1185">Reference proteome</keyword>
<dbReference type="GO" id="GO:0002949">
    <property type="term" value="P:tRNA threonylcarbamoyladenosine modification"/>
    <property type="evidence" value="ECO:0007669"/>
    <property type="project" value="InterPro"/>
</dbReference>
<gene>
    <name evidence="5" type="primary">tsaB</name>
    <name evidence="5" type="ORF">WEOB_260</name>
</gene>
<proteinExistence type="inferred from homology"/>
<dbReference type="InterPro" id="IPR000905">
    <property type="entry name" value="Gcp-like_dom"/>
</dbReference>
<protein>
    <recommendedName>
        <fullName evidence="2">tRNA threonylcarbamoyladenosine biosynthesis protein TsaB</fullName>
    </recommendedName>
    <alternativeName>
        <fullName evidence="3">t(6)A37 threonylcarbamoyladenosine biosynthesis protein TsaB</fullName>
    </alternativeName>
</protein>
<evidence type="ECO:0000259" key="4">
    <source>
        <dbReference type="Pfam" id="PF00814"/>
    </source>
</evidence>
<sequence length="224" mass="25601">MPLINALSIDTTTKICSVSLLKKGIYFNKSCVSLNKHTKYVLKIIDQLLIEAEITINDINLLAYNRGPGAFTGIRLGINIIQSIALVANIPKIGISTLMILAQRAWKNTGCSKILTAINVKNNDIYWTKYTRKKHGVWFGEKNEKITKFEKIINLLPKLKNSWIFTGNICEKFENHIRKKLRFISVNNFLPHAKDIIPLAIKKINFRKNATEVEKIHPIYLNNI</sequence>
<dbReference type="KEGG" id="wca:WEOB_260"/>
<evidence type="ECO:0000256" key="2">
    <source>
        <dbReference type="ARBA" id="ARBA00019012"/>
    </source>
</evidence>
<dbReference type="AlphaFoldDB" id="A0A0H5BWW3"/>
<dbReference type="InterPro" id="IPR022496">
    <property type="entry name" value="T6A_TsaB"/>
</dbReference>
<dbReference type="InterPro" id="IPR043129">
    <property type="entry name" value="ATPase_NBD"/>
</dbReference>
<dbReference type="RefSeq" id="WP_281263750.1">
    <property type="nucleotide sequence ID" value="NZ_LN774881.1"/>
</dbReference>
<evidence type="ECO:0000256" key="1">
    <source>
        <dbReference type="ARBA" id="ARBA00010493"/>
    </source>
</evidence>
<name>A0A0H5BWW3_9ENTR</name>
<accession>A0A0H5BWW3</accession>
<dbReference type="Gene3D" id="3.30.420.40">
    <property type="match status" value="2"/>
</dbReference>
<dbReference type="Proteomes" id="UP000242753">
    <property type="component" value="Chromosome I"/>
</dbReference>
<evidence type="ECO:0000313" key="5">
    <source>
        <dbReference type="EMBL" id="CEN32202.1"/>
    </source>
</evidence>
<evidence type="ECO:0000256" key="3">
    <source>
        <dbReference type="ARBA" id="ARBA00032446"/>
    </source>
</evidence>